<dbReference type="STRING" id="1802165.A3F94_00560"/>
<dbReference type="SUPFAM" id="SSF56176">
    <property type="entry name" value="FAD-binding/transporter-associated domain-like"/>
    <property type="match status" value="1"/>
</dbReference>
<dbReference type="Proteomes" id="UP000176770">
    <property type="component" value="Unassembled WGS sequence"/>
</dbReference>
<keyword evidence="12 16" id="KW-0560">Oxidoreductase</keyword>
<accession>A0A1G2HGP9</accession>
<comment type="similarity">
    <text evidence="16">Belongs to the MurB family.</text>
</comment>
<comment type="caution">
    <text evidence="18">The sequence shown here is derived from an EMBL/GenBank/DDBJ whole genome shotgun (WGS) entry which is preliminary data.</text>
</comment>
<dbReference type="Pfam" id="PF01565">
    <property type="entry name" value="FAD_binding_4"/>
    <property type="match status" value="1"/>
</dbReference>
<evidence type="ECO:0000256" key="11">
    <source>
        <dbReference type="ARBA" id="ARBA00022984"/>
    </source>
</evidence>
<evidence type="ECO:0000256" key="6">
    <source>
        <dbReference type="ARBA" id="ARBA00022618"/>
    </source>
</evidence>
<keyword evidence="11 16" id="KW-0573">Peptidoglycan synthesis</keyword>
<feature type="active site" evidence="16">
    <location>
        <position position="309"/>
    </location>
</feature>
<keyword evidence="8 16" id="KW-0274">FAD</keyword>
<dbReference type="UniPathway" id="UPA00219"/>
<name>A0A1G2HGP9_9BACT</name>
<evidence type="ECO:0000256" key="12">
    <source>
        <dbReference type="ARBA" id="ARBA00023002"/>
    </source>
</evidence>
<dbReference type="Gene3D" id="3.30.43.10">
    <property type="entry name" value="Uridine Diphospho-n-acetylenolpyruvylglucosamine Reductase, domain 2"/>
    <property type="match status" value="1"/>
</dbReference>
<dbReference type="InterPro" id="IPR036635">
    <property type="entry name" value="MurB_C_sf"/>
</dbReference>
<evidence type="ECO:0000256" key="1">
    <source>
        <dbReference type="ARBA" id="ARBA00001974"/>
    </source>
</evidence>
<dbReference type="GO" id="GO:0008762">
    <property type="term" value="F:UDP-N-acetylmuramate dehydrogenase activity"/>
    <property type="evidence" value="ECO:0007669"/>
    <property type="project" value="UniProtKB-UniRule"/>
</dbReference>
<dbReference type="SUPFAM" id="SSF56194">
    <property type="entry name" value="Uridine diphospho-N-Acetylenolpyruvylglucosamine reductase, MurB, C-terminal domain"/>
    <property type="match status" value="1"/>
</dbReference>
<evidence type="ECO:0000256" key="4">
    <source>
        <dbReference type="ARBA" id="ARBA00004752"/>
    </source>
</evidence>
<comment type="caution">
    <text evidence="16">Lacks conserved residue(s) required for the propagation of feature annotation.</text>
</comment>
<dbReference type="GO" id="GO:0009252">
    <property type="term" value="P:peptidoglycan biosynthetic process"/>
    <property type="evidence" value="ECO:0007669"/>
    <property type="project" value="UniProtKB-UniRule"/>
</dbReference>
<evidence type="ECO:0000256" key="16">
    <source>
        <dbReference type="HAMAP-Rule" id="MF_00037"/>
    </source>
</evidence>
<dbReference type="PROSITE" id="PS51387">
    <property type="entry name" value="FAD_PCMH"/>
    <property type="match status" value="1"/>
</dbReference>
<dbReference type="GO" id="GO:0071949">
    <property type="term" value="F:FAD binding"/>
    <property type="evidence" value="ECO:0007669"/>
    <property type="project" value="InterPro"/>
</dbReference>
<sequence>MHLQQNVQLAPYTTYGIGGPAKYFVEAKNENEIREALIWAQKNNVPYFILGGGSNLLISDEGYDGLVIHLATKNYIFKKNKLIADAGCDVQTLVAESVKLELDGFQWAAGLPGQLGGAIRGNANCFGGHTEDIVSKVWAATPAGKIKIFNKRQCKFGHKTSIFKQKPQYIILSAQIMFKPGNKKELEERMNYCLNWRKTNQPHKKEGTCGSVFTRVRLSDLPKDFFNKYPETRGAVKGLQRQKFSELGTGYLIDSLGFKGRRIGGAQVSYKHANFIVNTANATAEHILIMNSIIKSRVLDEYGIILEEEVYYLS</sequence>
<dbReference type="Gene3D" id="3.30.465.10">
    <property type="match status" value="1"/>
</dbReference>
<evidence type="ECO:0000256" key="8">
    <source>
        <dbReference type="ARBA" id="ARBA00022827"/>
    </source>
</evidence>
<evidence type="ECO:0000256" key="14">
    <source>
        <dbReference type="ARBA" id="ARBA00023316"/>
    </source>
</evidence>
<dbReference type="GO" id="GO:0071555">
    <property type="term" value="P:cell wall organization"/>
    <property type="evidence" value="ECO:0007669"/>
    <property type="project" value="UniProtKB-KW"/>
</dbReference>
<evidence type="ECO:0000256" key="10">
    <source>
        <dbReference type="ARBA" id="ARBA00022960"/>
    </source>
</evidence>
<evidence type="ECO:0000256" key="15">
    <source>
        <dbReference type="ARBA" id="ARBA00048914"/>
    </source>
</evidence>
<dbReference type="Gene3D" id="3.90.78.10">
    <property type="entry name" value="UDP-N-acetylenolpyruvoylglucosamine reductase, C-terminal domain"/>
    <property type="match status" value="1"/>
</dbReference>
<dbReference type="NCBIfam" id="TIGR00179">
    <property type="entry name" value="murB"/>
    <property type="match status" value="1"/>
</dbReference>
<dbReference type="GO" id="GO:0008360">
    <property type="term" value="P:regulation of cell shape"/>
    <property type="evidence" value="ECO:0007669"/>
    <property type="project" value="UniProtKB-KW"/>
</dbReference>
<keyword evidence="10 16" id="KW-0133">Cell shape</keyword>
<evidence type="ECO:0000256" key="3">
    <source>
        <dbReference type="ARBA" id="ARBA00004496"/>
    </source>
</evidence>
<feature type="domain" description="FAD-binding PCMH-type" evidence="17">
    <location>
        <begin position="16"/>
        <end position="181"/>
    </location>
</feature>
<dbReference type="InterPro" id="IPR016166">
    <property type="entry name" value="FAD-bd_PCMH"/>
</dbReference>
<evidence type="ECO:0000256" key="9">
    <source>
        <dbReference type="ARBA" id="ARBA00022857"/>
    </source>
</evidence>
<dbReference type="GO" id="GO:0051301">
    <property type="term" value="P:cell division"/>
    <property type="evidence" value="ECO:0007669"/>
    <property type="project" value="UniProtKB-KW"/>
</dbReference>
<evidence type="ECO:0000259" key="17">
    <source>
        <dbReference type="PROSITE" id="PS51387"/>
    </source>
</evidence>
<dbReference type="EMBL" id="MHOK01000023">
    <property type="protein sequence ID" value="OGZ61431.1"/>
    <property type="molecule type" value="Genomic_DNA"/>
</dbReference>
<feature type="active site" description="Proton donor" evidence="16">
    <location>
        <position position="211"/>
    </location>
</feature>
<keyword evidence="9 16" id="KW-0521">NADP</keyword>
<keyword evidence="7 16" id="KW-0285">Flavoprotein</keyword>
<keyword evidence="13 16" id="KW-0131">Cell cycle</keyword>
<dbReference type="InterPro" id="IPR036318">
    <property type="entry name" value="FAD-bd_PCMH-like_sf"/>
</dbReference>
<reference evidence="18 19" key="1">
    <citation type="journal article" date="2016" name="Nat. Commun.">
        <title>Thousands of microbial genomes shed light on interconnected biogeochemical processes in an aquifer system.</title>
        <authorList>
            <person name="Anantharaman K."/>
            <person name="Brown C.T."/>
            <person name="Hug L.A."/>
            <person name="Sharon I."/>
            <person name="Castelle C.J."/>
            <person name="Probst A.J."/>
            <person name="Thomas B.C."/>
            <person name="Singh A."/>
            <person name="Wilkins M.J."/>
            <person name="Karaoz U."/>
            <person name="Brodie E.L."/>
            <person name="Williams K.H."/>
            <person name="Hubbard S.S."/>
            <person name="Banfield J.F."/>
        </authorList>
    </citation>
    <scope>NUCLEOTIDE SEQUENCE [LARGE SCALE GENOMIC DNA]</scope>
</reference>
<dbReference type="PANTHER" id="PTHR21071">
    <property type="entry name" value="UDP-N-ACETYLENOLPYRUVOYLGLUCOSAMINE REDUCTASE"/>
    <property type="match status" value="1"/>
</dbReference>
<dbReference type="InterPro" id="IPR016169">
    <property type="entry name" value="FAD-bd_PCMH_sub2"/>
</dbReference>
<dbReference type="InterPro" id="IPR016167">
    <property type="entry name" value="FAD-bd_PCMH_sub1"/>
</dbReference>
<evidence type="ECO:0000256" key="13">
    <source>
        <dbReference type="ARBA" id="ARBA00023306"/>
    </source>
</evidence>
<comment type="cofactor">
    <cofactor evidence="1 16">
        <name>FAD</name>
        <dbReference type="ChEBI" id="CHEBI:57692"/>
    </cofactor>
</comment>
<evidence type="ECO:0000313" key="18">
    <source>
        <dbReference type="EMBL" id="OGZ61431.1"/>
    </source>
</evidence>
<dbReference type="Pfam" id="PF02873">
    <property type="entry name" value="MurB_C"/>
    <property type="match status" value="1"/>
</dbReference>
<keyword evidence="6 16" id="KW-0132">Cell division</keyword>
<comment type="subcellular location">
    <subcellularLocation>
        <location evidence="3 16">Cytoplasm</location>
    </subcellularLocation>
</comment>
<evidence type="ECO:0000256" key="7">
    <source>
        <dbReference type="ARBA" id="ARBA00022630"/>
    </source>
</evidence>
<dbReference type="GO" id="GO:0005829">
    <property type="term" value="C:cytosol"/>
    <property type="evidence" value="ECO:0007669"/>
    <property type="project" value="TreeGrafter"/>
</dbReference>
<comment type="function">
    <text evidence="2 16">Cell wall formation.</text>
</comment>
<evidence type="ECO:0000313" key="19">
    <source>
        <dbReference type="Proteomes" id="UP000176770"/>
    </source>
</evidence>
<evidence type="ECO:0000256" key="5">
    <source>
        <dbReference type="ARBA" id="ARBA00022490"/>
    </source>
</evidence>
<dbReference type="InterPro" id="IPR006094">
    <property type="entry name" value="Oxid_FAD_bind_N"/>
</dbReference>
<dbReference type="EC" id="1.3.1.98" evidence="16"/>
<evidence type="ECO:0000256" key="2">
    <source>
        <dbReference type="ARBA" id="ARBA00003921"/>
    </source>
</evidence>
<proteinExistence type="inferred from homology"/>
<comment type="catalytic activity">
    <reaction evidence="15 16">
        <text>UDP-N-acetyl-alpha-D-muramate + NADP(+) = UDP-N-acetyl-3-O-(1-carboxyvinyl)-alpha-D-glucosamine + NADPH + H(+)</text>
        <dbReference type="Rhea" id="RHEA:12248"/>
        <dbReference type="ChEBI" id="CHEBI:15378"/>
        <dbReference type="ChEBI" id="CHEBI:57783"/>
        <dbReference type="ChEBI" id="CHEBI:58349"/>
        <dbReference type="ChEBI" id="CHEBI:68483"/>
        <dbReference type="ChEBI" id="CHEBI:70757"/>
        <dbReference type="EC" id="1.3.1.98"/>
    </reaction>
</comment>
<dbReference type="InterPro" id="IPR011601">
    <property type="entry name" value="MurB_C"/>
</dbReference>
<gene>
    <name evidence="16" type="primary">murB</name>
    <name evidence="18" type="ORF">A3F94_00560</name>
</gene>
<dbReference type="InterPro" id="IPR003170">
    <property type="entry name" value="MurB"/>
</dbReference>
<dbReference type="AlphaFoldDB" id="A0A1G2HGP9"/>
<dbReference type="HAMAP" id="MF_00037">
    <property type="entry name" value="MurB"/>
    <property type="match status" value="1"/>
</dbReference>
<protein>
    <recommendedName>
        <fullName evidence="16">UDP-N-acetylenolpyruvoylglucosamine reductase</fullName>
        <ecNumber evidence="16">1.3.1.98</ecNumber>
    </recommendedName>
    <alternativeName>
        <fullName evidence="16">UDP-N-acetylmuramate dehydrogenase</fullName>
    </alternativeName>
</protein>
<organism evidence="18 19">
    <name type="scientific">Candidatus Spechtbacteria bacterium RIFCSPLOWO2_12_FULL_38_22</name>
    <dbReference type="NCBI Taxonomy" id="1802165"/>
    <lineage>
        <taxon>Bacteria</taxon>
        <taxon>Candidatus Spechtiibacteriota</taxon>
    </lineage>
</organism>
<keyword evidence="14 16" id="KW-0961">Cell wall biogenesis/degradation</keyword>
<dbReference type="PANTHER" id="PTHR21071:SF4">
    <property type="entry name" value="UDP-N-ACETYLENOLPYRUVOYLGLUCOSAMINE REDUCTASE"/>
    <property type="match status" value="1"/>
</dbReference>
<comment type="pathway">
    <text evidence="4 16">Cell wall biogenesis; peptidoglycan biosynthesis.</text>
</comment>
<keyword evidence="5 16" id="KW-0963">Cytoplasm</keyword>